<organism evidence="1 2">
    <name type="scientific">Lactobacillus melliventris</name>
    <dbReference type="NCBI Taxonomy" id="1218507"/>
    <lineage>
        <taxon>Bacteria</taxon>
        <taxon>Bacillati</taxon>
        <taxon>Bacillota</taxon>
        <taxon>Bacilli</taxon>
        <taxon>Lactobacillales</taxon>
        <taxon>Lactobacillaceae</taxon>
        <taxon>Lactobacillus</taxon>
    </lineage>
</organism>
<dbReference type="Pfam" id="PF05866">
    <property type="entry name" value="RusA"/>
    <property type="match status" value="2"/>
</dbReference>
<accession>A0ABX5N068</accession>
<dbReference type="RefSeq" id="WP_110445718.1">
    <property type="nucleotide sequence ID" value="NZ_QGLG01000002.1"/>
</dbReference>
<dbReference type="EMBL" id="QGLG01000002">
    <property type="protein sequence ID" value="PXY84093.1"/>
    <property type="molecule type" value="Genomic_DNA"/>
</dbReference>
<reference evidence="1 2" key="1">
    <citation type="submission" date="2018-05" db="EMBL/GenBank/DDBJ databases">
        <title>Reference genomes for bee gut microbiota database.</title>
        <authorList>
            <person name="Ellegaard K.M."/>
        </authorList>
    </citation>
    <scope>NUCLEOTIDE SEQUENCE [LARGE SCALE GENOMIC DNA]</scope>
    <source>
        <strain evidence="1 2">ESL0184</strain>
    </source>
</reference>
<dbReference type="Proteomes" id="UP000247698">
    <property type="component" value="Unassembled WGS sequence"/>
</dbReference>
<protein>
    <submittedName>
        <fullName evidence="1">RusA family crossover junction endodeoxyribonuclease</fullName>
    </submittedName>
</protein>
<name>A0ABX5N068_9LACO</name>
<proteinExistence type="predicted"/>
<dbReference type="SUPFAM" id="SSF103084">
    <property type="entry name" value="Holliday junction resolvase RusA"/>
    <property type="match status" value="1"/>
</dbReference>
<keyword evidence="2" id="KW-1185">Reference proteome</keyword>
<dbReference type="InterPro" id="IPR036614">
    <property type="entry name" value="RusA-like_sf"/>
</dbReference>
<evidence type="ECO:0000313" key="1">
    <source>
        <dbReference type="EMBL" id="PXY84093.1"/>
    </source>
</evidence>
<comment type="caution">
    <text evidence="1">The sequence shown here is derived from an EMBL/GenBank/DDBJ whole genome shotgun (WGS) entry which is preliminary data.</text>
</comment>
<dbReference type="InterPro" id="IPR008822">
    <property type="entry name" value="Endonuclease_RusA-like"/>
</dbReference>
<gene>
    <name evidence="1" type="ORF">DK873_02705</name>
</gene>
<sequence>MQKDEQKYHSLVFGVLGDPQGKARPRFARRGELVSTYTPQATQKYEELIRYCALIVRQKNGITKPISADISLEIKAYFKIPKTYSKKRKKRCLNGEERPSKKPDSDNIAKIVLDGLNPKMKVDHVQHKAVCVHEGLYRDDKQVVSLKVDKYYSDKPRVEITAIWSDKGKEKET</sequence>
<evidence type="ECO:0000313" key="2">
    <source>
        <dbReference type="Proteomes" id="UP000247698"/>
    </source>
</evidence>
<dbReference type="Gene3D" id="3.30.1330.70">
    <property type="entry name" value="Holliday junction resolvase RusA"/>
    <property type="match status" value="1"/>
</dbReference>